<dbReference type="Pfam" id="PF16974">
    <property type="entry name" value="NAR2"/>
    <property type="match status" value="1"/>
</dbReference>
<evidence type="ECO:0000256" key="1">
    <source>
        <dbReference type="SAM" id="Phobius"/>
    </source>
</evidence>
<sequence>MNGRTAILTVVALLAATTGTASAKAYPLASLQRRAYSVNITGFEIDGKEVPYSGTPCNSPNVPTSCPKVQAGEGAVQITYGPLASAPLPSGALVSIFACYSNVSSFNRPWRANGTATNVLTDKACHFKIKANVSAEAGGTATFKPNEESPTSTLIIRAYVYSQPNVPYGYANAPQGFFGIERLPTPSHAVRSASIGMCFAGPVILAIALPLDSYLTKRRKRQS</sequence>
<evidence type="ECO:0000313" key="3">
    <source>
        <dbReference type="EMBL" id="KAK9799750.1"/>
    </source>
</evidence>
<proteinExistence type="predicted"/>
<comment type="caution">
    <text evidence="3">The sequence shown here is derived from an EMBL/GenBank/DDBJ whole genome shotgun (WGS) entry which is preliminary data.</text>
</comment>
<keyword evidence="1" id="KW-0472">Membrane</keyword>
<name>A0AAW1NYI2_9CHLO</name>
<protein>
    <submittedName>
        <fullName evidence="3">Uncharacterized protein</fullName>
    </submittedName>
</protein>
<accession>A0AAW1NYI2</accession>
<keyword evidence="1" id="KW-0812">Transmembrane</keyword>
<dbReference type="GO" id="GO:0010167">
    <property type="term" value="P:response to nitrate"/>
    <property type="evidence" value="ECO:0007669"/>
    <property type="project" value="InterPro"/>
</dbReference>
<keyword evidence="4" id="KW-1185">Reference proteome</keyword>
<gene>
    <name evidence="3" type="ORF">WJX73_009547</name>
</gene>
<evidence type="ECO:0000256" key="2">
    <source>
        <dbReference type="SAM" id="SignalP"/>
    </source>
</evidence>
<dbReference type="GO" id="GO:0015706">
    <property type="term" value="P:nitrate transmembrane transport"/>
    <property type="evidence" value="ECO:0007669"/>
    <property type="project" value="InterPro"/>
</dbReference>
<evidence type="ECO:0000313" key="4">
    <source>
        <dbReference type="Proteomes" id="UP001465755"/>
    </source>
</evidence>
<reference evidence="3 4" key="1">
    <citation type="journal article" date="2024" name="Nat. Commun.">
        <title>Phylogenomics reveals the evolutionary origins of lichenization in chlorophyte algae.</title>
        <authorList>
            <person name="Puginier C."/>
            <person name="Libourel C."/>
            <person name="Otte J."/>
            <person name="Skaloud P."/>
            <person name="Haon M."/>
            <person name="Grisel S."/>
            <person name="Petersen M."/>
            <person name="Berrin J.G."/>
            <person name="Delaux P.M."/>
            <person name="Dal Grande F."/>
            <person name="Keller J."/>
        </authorList>
    </citation>
    <scope>NUCLEOTIDE SEQUENCE [LARGE SCALE GENOMIC DNA]</scope>
    <source>
        <strain evidence="3 4">SAG 2036</strain>
    </source>
</reference>
<dbReference type="EMBL" id="JALJOQ010000088">
    <property type="protein sequence ID" value="KAK9799750.1"/>
    <property type="molecule type" value="Genomic_DNA"/>
</dbReference>
<organism evidence="3 4">
    <name type="scientific">Symbiochloris irregularis</name>
    <dbReference type="NCBI Taxonomy" id="706552"/>
    <lineage>
        <taxon>Eukaryota</taxon>
        <taxon>Viridiplantae</taxon>
        <taxon>Chlorophyta</taxon>
        <taxon>core chlorophytes</taxon>
        <taxon>Trebouxiophyceae</taxon>
        <taxon>Trebouxiales</taxon>
        <taxon>Trebouxiaceae</taxon>
        <taxon>Symbiochloris</taxon>
    </lineage>
</organism>
<feature type="signal peptide" evidence="2">
    <location>
        <begin position="1"/>
        <end position="23"/>
    </location>
</feature>
<dbReference type="InterPro" id="IPR016605">
    <property type="entry name" value="Transptr_NO3_Nar2"/>
</dbReference>
<keyword evidence="1" id="KW-1133">Transmembrane helix</keyword>
<keyword evidence="2" id="KW-0732">Signal</keyword>
<dbReference type="AlphaFoldDB" id="A0AAW1NYI2"/>
<dbReference type="Proteomes" id="UP001465755">
    <property type="component" value="Unassembled WGS sequence"/>
</dbReference>
<feature type="transmembrane region" description="Helical" evidence="1">
    <location>
        <begin position="193"/>
        <end position="215"/>
    </location>
</feature>
<feature type="chain" id="PRO_5043486400" evidence="2">
    <location>
        <begin position="24"/>
        <end position="223"/>
    </location>
</feature>